<proteinExistence type="predicted"/>
<gene>
    <name evidence="1" type="ORF">HPB50_025909</name>
</gene>
<comment type="caution">
    <text evidence="1">The sequence shown here is derived from an EMBL/GenBank/DDBJ whole genome shotgun (WGS) entry which is preliminary data.</text>
</comment>
<sequence length="600" mass="66374">MISSGEIPFVIPKWAAFLLAQILSMLQMSQPPDINYYHTEKLHEEYDYVIVGGGSAGCVLANRLSANSAVSVLLIEAGGPEDATTDVPLYALLHYHGPYDWNYVTEPQEHSCLSMKDKRSPWPRGKALGGCSVINFMLYVRGNRRDYDNWAHDYGAKGWSYDEVLPHFKNIENCHIKAYSNNGFSRLQTNVLGGSRYSACKSFIKPVISVRRNLHISLLSHATKILFEGHRAVGVKFERGADKMHVRARREVIVSSGAIGSPQLLMLSGIGPRKHLEELGIPVIADLPVGENLQDHIFVGGIAATTKTRAELHLNSASIITNYAFRKEGPLSVPAAIETVAFLSTSYVNASLDFPDVEIVLLSVSPSSEEGERFMIDTGLTKEAYEKYYRPKRKQYGFQLAPILNRLKSRGYIRLRSIDPDDPPIIDPRYFTHPEDIKVAAEGTNISRKVQSAGLSKCAHKAVEILKTEAFAKLGTKLWNVPFPGCEETGEMWSQPYLECLARHHTSTVWHPCCTCPMGDDHRAVVDSRLRVRGGVEGLRVVDASVMPTIVTANLNIPTHMIADRAAHLIQEDYAASSPSSGQSASSGPISRIMSWASRT</sequence>
<keyword evidence="2" id="KW-1185">Reference proteome</keyword>
<evidence type="ECO:0000313" key="1">
    <source>
        <dbReference type="EMBL" id="KAH6924894.1"/>
    </source>
</evidence>
<protein>
    <submittedName>
        <fullName evidence="1">Uncharacterized protein</fullName>
    </submittedName>
</protein>
<evidence type="ECO:0000313" key="2">
    <source>
        <dbReference type="Proteomes" id="UP000821845"/>
    </source>
</evidence>
<name>A0ACB7RWJ9_HYAAI</name>
<reference evidence="1" key="1">
    <citation type="submission" date="2020-05" db="EMBL/GenBank/DDBJ databases">
        <title>Large-scale comparative analyses of tick genomes elucidate their genetic diversity and vector capacities.</title>
        <authorList>
            <person name="Jia N."/>
            <person name="Wang J."/>
            <person name="Shi W."/>
            <person name="Du L."/>
            <person name="Sun Y."/>
            <person name="Zhan W."/>
            <person name="Jiang J."/>
            <person name="Wang Q."/>
            <person name="Zhang B."/>
            <person name="Ji P."/>
            <person name="Sakyi L.B."/>
            <person name="Cui X."/>
            <person name="Yuan T."/>
            <person name="Jiang B."/>
            <person name="Yang W."/>
            <person name="Lam T.T.-Y."/>
            <person name="Chang Q."/>
            <person name="Ding S."/>
            <person name="Wang X."/>
            <person name="Zhu J."/>
            <person name="Ruan X."/>
            <person name="Zhao L."/>
            <person name="Wei J."/>
            <person name="Que T."/>
            <person name="Du C."/>
            <person name="Cheng J."/>
            <person name="Dai P."/>
            <person name="Han X."/>
            <person name="Huang E."/>
            <person name="Gao Y."/>
            <person name="Liu J."/>
            <person name="Shao H."/>
            <person name="Ye R."/>
            <person name="Li L."/>
            <person name="Wei W."/>
            <person name="Wang X."/>
            <person name="Wang C."/>
            <person name="Yang T."/>
            <person name="Huo Q."/>
            <person name="Li W."/>
            <person name="Guo W."/>
            <person name="Chen H."/>
            <person name="Zhou L."/>
            <person name="Ni X."/>
            <person name="Tian J."/>
            <person name="Zhou Y."/>
            <person name="Sheng Y."/>
            <person name="Liu T."/>
            <person name="Pan Y."/>
            <person name="Xia L."/>
            <person name="Li J."/>
            <person name="Zhao F."/>
            <person name="Cao W."/>
        </authorList>
    </citation>
    <scope>NUCLEOTIDE SEQUENCE</scope>
    <source>
        <strain evidence="1">Hyas-2018</strain>
    </source>
</reference>
<dbReference type="Proteomes" id="UP000821845">
    <property type="component" value="Chromosome 8"/>
</dbReference>
<accession>A0ACB7RWJ9</accession>
<organism evidence="1 2">
    <name type="scientific">Hyalomma asiaticum</name>
    <name type="common">Tick</name>
    <dbReference type="NCBI Taxonomy" id="266040"/>
    <lineage>
        <taxon>Eukaryota</taxon>
        <taxon>Metazoa</taxon>
        <taxon>Ecdysozoa</taxon>
        <taxon>Arthropoda</taxon>
        <taxon>Chelicerata</taxon>
        <taxon>Arachnida</taxon>
        <taxon>Acari</taxon>
        <taxon>Parasitiformes</taxon>
        <taxon>Ixodida</taxon>
        <taxon>Ixodoidea</taxon>
        <taxon>Ixodidae</taxon>
        <taxon>Hyalomminae</taxon>
        <taxon>Hyalomma</taxon>
    </lineage>
</organism>
<dbReference type="EMBL" id="CM023488">
    <property type="protein sequence ID" value="KAH6924894.1"/>
    <property type="molecule type" value="Genomic_DNA"/>
</dbReference>